<sequence length="62" mass="7248">MAKRVLNQWRGYTVADCDCKYCLYYGGRKKGEVNCLAEECVCKEELQEALRREKMQKGKLPL</sequence>
<dbReference type="EMBL" id="JACRSN010000033">
    <property type="protein sequence ID" value="MBC8534997.1"/>
    <property type="molecule type" value="Genomic_DNA"/>
</dbReference>
<dbReference type="RefSeq" id="WP_249320650.1">
    <property type="nucleotide sequence ID" value="NZ_JACRSN010000033.1"/>
</dbReference>
<gene>
    <name evidence="1" type="ORF">IAG03_13635</name>
</gene>
<protein>
    <submittedName>
        <fullName evidence="1">Uncharacterized protein</fullName>
    </submittedName>
</protein>
<dbReference type="Proteomes" id="UP000651482">
    <property type="component" value="Unassembled WGS sequence"/>
</dbReference>
<reference evidence="1" key="1">
    <citation type="submission" date="2020-08" db="EMBL/GenBank/DDBJ databases">
        <title>Genome public.</title>
        <authorList>
            <person name="Liu C."/>
            <person name="Sun Q."/>
        </authorList>
    </citation>
    <scope>NUCLEOTIDE SEQUENCE</scope>
    <source>
        <strain evidence="1">NSJ-40</strain>
    </source>
</reference>
<proteinExistence type="predicted"/>
<comment type="caution">
    <text evidence="1">The sequence shown here is derived from an EMBL/GenBank/DDBJ whole genome shotgun (WGS) entry which is preliminary data.</text>
</comment>
<organism evidence="1 2">
    <name type="scientific">Yeguia hominis</name>
    <dbReference type="NCBI Taxonomy" id="2763662"/>
    <lineage>
        <taxon>Bacteria</taxon>
        <taxon>Bacillati</taxon>
        <taxon>Bacillota</taxon>
        <taxon>Clostridia</taxon>
        <taxon>Eubacteriales</taxon>
        <taxon>Yeguiaceae</taxon>
        <taxon>Yeguia</taxon>
    </lineage>
</organism>
<dbReference type="AlphaFoldDB" id="A0A926DBU6"/>
<evidence type="ECO:0000313" key="2">
    <source>
        <dbReference type="Proteomes" id="UP000651482"/>
    </source>
</evidence>
<keyword evidence="2" id="KW-1185">Reference proteome</keyword>
<name>A0A926DBU6_9FIRM</name>
<accession>A0A926DBU6</accession>
<evidence type="ECO:0000313" key="1">
    <source>
        <dbReference type="EMBL" id="MBC8534997.1"/>
    </source>
</evidence>